<name>A0ACD3ARD7_9AGAR</name>
<organism evidence="1 2">
    <name type="scientific">Pluteus cervinus</name>
    <dbReference type="NCBI Taxonomy" id="181527"/>
    <lineage>
        <taxon>Eukaryota</taxon>
        <taxon>Fungi</taxon>
        <taxon>Dikarya</taxon>
        <taxon>Basidiomycota</taxon>
        <taxon>Agaricomycotina</taxon>
        <taxon>Agaricomycetes</taxon>
        <taxon>Agaricomycetidae</taxon>
        <taxon>Agaricales</taxon>
        <taxon>Pluteineae</taxon>
        <taxon>Pluteaceae</taxon>
        <taxon>Pluteus</taxon>
    </lineage>
</organism>
<dbReference type="EMBL" id="ML208364">
    <property type="protein sequence ID" value="TFK67874.1"/>
    <property type="molecule type" value="Genomic_DNA"/>
</dbReference>
<protein>
    <submittedName>
        <fullName evidence="1">Clavaminate synthase-like protein</fullName>
    </submittedName>
</protein>
<evidence type="ECO:0000313" key="2">
    <source>
        <dbReference type="Proteomes" id="UP000308600"/>
    </source>
</evidence>
<sequence>MAKSRRRSTIQPSRPSPEPAQCASESVNSHSGTHLDDNSCPACDTGEPLPSSEQESWIRCDNCKSWYHWRCAGSDSNVDTIDKWFCSPCRTADPRRAITYKPPTRKSVRKRIQRDYANLHSGIVPNPSRWMQFLQEKPIKANTFKVMDGAAVSMHWLEEDEYAMTEPIIIEQPDGLDMKMPPSSFTVHDVAELVGEDTPIEVIDVASQSTSPGWTVDKWVQYYTDKSAREKICNVISLEVSGTRLADMISPPKIVRDLDWVENFWPNAKKGKGHSYPKVQLYCLMGVATAWTDWHIDFAGSSVYYHILRGSKVFYFIRPSGANLAAYERWSGTELQTHVWLGDLVDEVYKVELRAGNTMIIPSGWIHAVYTPEDTLVFGGNFLHSYGANLQFKVCDIEATTQVPKKFRFPFFTRLCWYVGEQYLRDLRISRSAPERVLQSILALANFLVTEARAIERGGDGKKKEAKDRVPSDKVKEPSAVSRELRWRARLALGFSSDDEGEHLGERFHIDDRTSGKRKRISESSEKDENKIRFRHFRPRAWDKVVESPVIEEECMMQAKRPADEGWMEQWDDGPPSAEGEAATVSRQQSRLVKVRRMADGVERQRVEVVSERWTWQ</sequence>
<evidence type="ECO:0000313" key="1">
    <source>
        <dbReference type="EMBL" id="TFK67874.1"/>
    </source>
</evidence>
<accession>A0ACD3ARD7</accession>
<reference evidence="1 2" key="1">
    <citation type="journal article" date="2019" name="Nat. Ecol. Evol.">
        <title>Megaphylogeny resolves global patterns of mushroom evolution.</title>
        <authorList>
            <person name="Varga T."/>
            <person name="Krizsan K."/>
            <person name="Foldi C."/>
            <person name="Dima B."/>
            <person name="Sanchez-Garcia M."/>
            <person name="Sanchez-Ramirez S."/>
            <person name="Szollosi G.J."/>
            <person name="Szarkandi J.G."/>
            <person name="Papp V."/>
            <person name="Albert L."/>
            <person name="Andreopoulos W."/>
            <person name="Angelini C."/>
            <person name="Antonin V."/>
            <person name="Barry K.W."/>
            <person name="Bougher N.L."/>
            <person name="Buchanan P."/>
            <person name="Buyck B."/>
            <person name="Bense V."/>
            <person name="Catcheside P."/>
            <person name="Chovatia M."/>
            <person name="Cooper J."/>
            <person name="Damon W."/>
            <person name="Desjardin D."/>
            <person name="Finy P."/>
            <person name="Geml J."/>
            <person name="Haridas S."/>
            <person name="Hughes K."/>
            <person name="Justo A."/>
            <person name="Karasinski D."/>
            <person name="Kautmanova I."/>
            <person name="Kiss B."/>
            <person name="Kocsube S."/>
            <person name="Kotiranta H."/>
            <person name="LaButti K.M."/>
            <person name="Lechner B.E."/>
            <person name="Liimatainen K."/>
            <person name="Lipzen A."/>
            <person name="Lukacs Z."/>
            <person name="Mihaltcheva S."/>
            <person name="Morgado L.N."/>
            <person name="Niskanen T."/>
            <person name="Noordeloos M.E."/>
            <person name="Ohm R.A."/>
            <person name="Ortiz-Santana B."/>
            <person name="Ovrebo C."/>
            <person name="Racz N."/>
            <person name="Riley R."/>
            <person name="Savchenko A."/>
            <person name="Shiryaev A."/>
            <person name="Soop K."/>
            <person name="Spirin V."/>
            <person name="Szebenyi C."/>
            <person name="Tomsovsky M."/>
            <person name="Tulloss R.E."/>
            <person name="Uehling J."/>
            <person name="Grigoriev I.V."/>
            <person name="Vagvolgyi C."/>
            <person name="Papp T."/>
            <person name="Martin F.M."/>
            <person name="Miettinen O."/>
            <person name="Hibbett D.S."/>
            <person name="Nagy L.G."/>
        </authorList>
    </citation>
    <scope>NUCLEOTIDE SEQUENCE [LARGE SCALE GENOMIC DNA]</scope>
    <source>
        <strain evidence="1 2">NL-1719</strain>
    </source>
</reference>
<gene>
    <name evidence="1" type="ORF">BDN72DRAFT_842464</name>
</gene>
<keyword evidence="2" id="KW-1185">Reference proteome</keyword>
<proteinExistence type="predicted"/>
<dbReference type="Proteomes" id="UP000308600">
    <property type="component" value="Unassembled WGS sequence"/>
</dbReference>